<proteinExistence type="predicted"/>
<evidence type="ECO:0000313" key="1">
    <source>
        <dbReference type="EnsemblPlants" id="EMT11071"/>
    </source>
</evidence>
<reference evidence="1" key="1">
    <citation type="submission" date="2015-06" db="UniProtKB">
        <authorList>
            <consortium name="EnsemblPlants"/>
        </authorList>
    </citation>
    <scope>IDENTIFICATION</scope>
</reference>
<protein>
    <submittedName>
        <fullName evidence="1">Uncharacterized protein</fullName>
    </submittedName>
</protein>
<name>M8BAM3_AEGTA</name>
<dbReference type="EnsemblPlants" id="EMT11071">
    <property type="protein sequence ID" value="EMT11071"/>
    <property type="gene ID" value="F775_02115"/>
</dbReference>
<organism evidence="1">
    <name type="scientific">Aegilops tauschii</name>
    <name type="common">Tausch's goatgrass</name>
    <name type="synonym">Aegilops squarrosa</name>
    <dbReference type="NCBI Taxonomy" id="37682"/>
    <lineage>
        <taxon>Eukaryota</taxon>
        <taxon>Viridiplantae</taxon>
        <taxon>Streptophyta</taxon>
        <taxon>Embryophyta</taxon>
        <taxon>Tracheophyta</taxon>
        <taxon>Spermatophyta</taxon>
        <taxon>Magnoliopsida</taxon>
        <taxon>Liliopsida</taxon>
        <taxon>Poales</taxon>
        <taxon>Poaceae</taxon>
        <taxon>BOP clade</taxon>
        <taxon>Pooideae</taxon>
        <taxon>Triticodae</taxon>
        <taxon>Triticeae</taxon>
        <taxon>Triticinae</taxon>
        <taxon>Aegilops</taxon>
    </lineage>
</organism>
<dbReference type="AlphaFoldDB" id="M8BAM3"/>
<sequence length="185" mass="20132">MGLFARGLEACTREAKFIDPRKSPPGWDALISGPDFFALHKYRSQPLLITGHDGDLQLLDMDGNIVRAVKMDGLFFIINYLFPGYAQVIDVASGEVILTCSRPAMRGNIVIGFGAATTSGVHKVVCITTETCEILALEDGPGWRKAQSPLISAVMYDIPVEIDGVLYVLASTKQKYQNPDTGILL</sequence>
<accession>M8BAM3</accession>